<dbReference type="KEGG" id="pms:KNP414_00118"/>
<organism evidence="2 3">
    <name type="scientific">Paenibacillus mucilaginosus (strain KNP414)</name>
    <dbReference type="NCBI Taxonomy" id="1036673"/>
    <lineage>
        <taxon>Bacteria</taxon>
        <taxon>Bacillati</taxon>
        <taxon>Bacillota</taxon>
        <taxon>Bacilli</taxon>
        <taxon>Bacillales</taxon>
        <taxon>Paenibacillaceae</taxon>
        <taxon>Paenibacillus</taxon>
    </lineage>
</organism>
<sequence>MNVKRPGESPGRKKREVGARPRSPFSLNRHKVIIKLYNEVLTMLEADVKRDMQETAKRLAELRGSL</sequence>
<evidence type="ECO:0000256" key="1">
    <source>
        <dbReference type="SAM" id="MobiDB-lite"/>
    </source>
</evidence>
<proteinExistence type="predicted"/>
<dbReference type="Proteomes" id="UP000006620">
    <property type="component" value="Chromosome"/>
</dbReference>
<evidence type="ECO:0000313" key="3">
    <source>
        <dbReference type="Proteomes" id="UP000006620"/>
    </source>
</evidence>
<dbReference type="HOGENOM" id="CLU_2827055_0_0_9"/>
<reference evidence="3" key="1">
    <citation type="submission" date="2011-06" db="EMBL/GenBank/DDBJ databases">
        <title>Complete genome sequence of Paenibacillus mucilaginosus KNP414.</title>
        <authorList>
            <person name="Wang J."/>
            <person name="Hu S."/>
            <person name="Hu X."/>
            <person name="Zhang B."/>
            <person name="Dong D."/>
            <person name="Zhang S."/>
            <person name="Zhao K."/>
            <person name="Wu D."/>
        </authorList>
    </citation>
    <scope>NUCLEOTIDE SEQUENCE [LARGE SCALE GENOMIC DNA]</scope>
    <source>
        <strain evidence="3">KNP414</strain>
    </source>
</reference>
<feature type="region of interest" description="Disordered" evidence="1">
    <location>
        <begin position="1"/>
        <end position="23"/>
    </location>
</feature>
<gene>
    <name evidence="2" type="ordered locus">KNP414_00118</name>
</gene>
<name>F8FJ56_PAEMK</name>
<reference evidence="2 3" key="2">
    <citation type="journal article" date="2013" name="Genome Announc.">
        <title>Genome Sequence of Growth-Improving Paenibacillus mucilaginosus Strain KNP414.</title>
        <authorList>
            <person name="Lu J.J."/>
            <person name="Wang J.F."/>
            <person name="Hu X.F."/>
        </authorList>
    </citation>
    <scope>NUCLEOTIDE SEQUENCE [LARGE SCALE GENOMIC DNA]</scope>
    <source>
        <strain evidence="2 3">KNP414</strain>
    </source>
</reference>
<evidence type="ECO:0000313" key="2">
    <source>
        <dbReference type="EMBL" id="AEI38769.1"/>
    </source>
</evidence>
<accession>F8FJ56</accession>
<protein>
    <submittedName>
        <fullName evidence="2">Uncharacterized protein</fullName>
    </submittedName>
</protein>
<dbReference type="EMBL" id="CP002869">
    <property type="protein sequence ID" value="AEI38769.1"/>
    <property type="molecule type" value="Genomic_DNA"/>
</dbReference>
<dbReference type="AlphaFoldDB" id="F8FJ56"/>
<feature type="compositionally biased region" description="Basic and acidic residues" evidence="1">
    <location>
        <begin position="1"/>
        <end position="19"/>
    </location>
</feature>